<proteinExistence type="predicted"/>
<dbReference type="EMBL" id="AP008230">
    <property type="protein sequence ID" value="BAE86446.1"/>
    <property type="molecule type" value="Genomic_DNA"/>
</dbReference>
<evidence type="ECO:0000313" key="3">
    <source>
        <dbReference type="Proteomes" id="UP000001946"/>
    </source>
</evidence>
<feature type="compositionally biased region" description="Basic and acidic residues" evidence="1">
    <location>
        <begin position="1"/>
        <end position="22"/>
    </location>
</feature>
<dbReference type="KEGG" id="dsy:DSY4657"/>
<dbReference type="HOGENOM" id="CLU_1924179_0_0_9"/>
<feature type="region of interest" description="Disordered" evidence="1">
    <location>
        <begin position="1"/>
        <end position="23"/>
    </location>
</feature>
<sequence>MSDNHQPDVFRNAGKDNHDRKGNGYYKGKGRAAFASKYITNCAKFHFQYTSLLPAACAFKVIGKLPKPPNRPMSVCKVTVTVNSSLSWSLPVFDHEMLGASPVFSVRTCARRVVSLPTRPAISASRQSSEA</sequence>
<keyword evidence="3" id="KW-1185">Reference proteome</keyword>
<dbReference type="Proteomes" id="UP000001946">
    <property type="component" value="Chromosome"/>
</dbReference>
<protein>
    <submittedName>
        <fullName evidence="2">Uncharacterized protein</fullName>
    </submittedName>
</protein>
<accession>Q24NE6</accession>
<organism evidence="2 3">
    <name type="scientific">Desulfitobacterium hafniense (strain Y51)</name>
    <dbReference type="NCBI Taxonomy" id="138119"/>
    <lineage>
        <taxon>Bacteria</taxon>
        <taxon>Bacillati</taxon>
        <taxon>Bacillota</taxon>
        <taxon>Clostridia</taxon>
        <taxon>Eubacteriales</taxon>
        <taxon>Desulfitobacteriaceae</taxon>
        <taxon>Desulfitobacterium</taxon>
    </lineage>
</organism>
<gene>
    <name evidence="2" type="ordered locus">DSY4657</name>
</gene>
<dbReference type="AlphaFoldDB" id="Q24NE6"/>
<evidence type="ECO:0000256" key="1">
    <source>
        <dbReference type="SAM" id="MobiDB-lite"/>
    </source>
</evidence>
<evidence type="ECO:0000313" key="2">
    <source>
        <dbReference type="EMBL" id="BAE86446.1"/>
    </source>
</evidence>
<reference evidence="2 3" key="1">
    <citation type="journal article" date="2006" name="J. Bacteriol.">
        <title>Complete genome sequence of the dehalorespiring bacterium Desulfitobacterium hafniense Y51 and comparison with Dehalococcoides ethenogenes 195.</title>
        <authorList>
            <person name="Nonaka H."/>
            <person name="Keresztes G."/>
            <person name="Shinoda Y."/>
            <person name="Ikenaga Y."/>
            <person name="Abe M."/>
            <person name="Naito K."/>
            <person name="Inatomi K."/>
            <person name="Furukawa K."/>
            <person name="Inui M."/>
            <person name="Yukawa H."/>
        </authorList>
    </citation>
    <scope>NUCLEOTIDE SEQUENCE [LARGE SCALE GENOMIC DNA]</scope>
    <source>
        <strain evidence="2 3">Y51</strain>
    </source>
</reference>
<name>Q24NE6_DESHY</name>